<dbReference type="EMBL" id="WUEK01000005">
    <property type="protein sequence ID" value="MXG89986.1"/>
    <property type="molecule type" value="Genomic_DNA"/>
</dbReference>
<evidence type="ECO:0000313" key="3">
    <source>
        <dbReference type="Proteomes" id="UP000473325"/>
    </source>
</evidence>
<dbReference type="InterPro" id="IPR041685">
    <property type="entry name" value="AAA_GajA/Old/RecF-like"/>
</dbReference>
<keyword evidence="3" id="KW-1185">Reference proteome</keyword>
<dbReference type="Pfam" id="PF20469">
    <property type="entry name" value="OLD-like_TOPRIM"/>
    <property type="match status" value="1"/>
</dbReference>
<name>A0A6L7EW53_9ACTN</name>
<protein>
    <submittedName>
        <fullName evidence="2">AAA family ATPase</fullName>
    </submittedName>
</protein>
<dbReference type="PANTHER" id="PTHR43581:SF4">
    <property type="entry name" value="ATP_GTP PHOSPHATASE"/>
    <property type="match status" value="1"/>
</dbReference>
<dbReference type="SMART" id="SM00382">
    <property type="entry name" value="AAA"/>
    <property type="match status" value="1"/>
</dbReference>
<dbReference type="Gene3D" id="3.40.50.300">
    <property type="entry name" value="P-loop containing nucleotide triphosphate hydrolases"/>
    <property type="match status" value="1"/>
</dbReference>
<dbReference type="Proteomes" id="UP000473325">
    <property type="component" value="Unassembled WGS sequence"/>
</dbReference>
<dbReference type="SUPFAM" id="SSF52540">
    <property type="entry name" value="P-loop containing nucleoside triphosphate hydrolases"/>
    <property type="match status" value="1"/>
</dbReference>
<dbReference type="InterPro" id="IPR051396">
    <property type="entry name" value="Bact_Antivir_Def_Nuclease"/>
</dbReference>
<dbReference type="InterPro" id="IPR027417">
    <property type="entry name" value="P-loop_NTPase"/>
</dbReference>
<comment type="caution">
    <text evidence="2">The sequence shown here is derived from an EMBL/GenBank/DDBJ whole genome shotgun (WGS) entry which is preliminary data.</text>
</comment>
<evidence type="ECO:0000259" key="1">
    <source>
        <dbReference type="SMART" id="SM00382"/>
    </source>
</evidence>
<reference evidence="2 3" key="1">
    <citation type="submission" date="2019-12" db="EMBL/GenBank/DDBJ databases">
        <authorList>
            <person name="Kun Z."/>
        </authorList>
    </citation>
    <scope>NUCLEOTIDE SEQUENCE [LARGE SCALE GENOMIC DNA]</scope>
    <source>
        <strain evidence="2 3">YIM 123512</strain>
    </source>
</reference>
<gene>
    <name evidence="2" type="ORF">GRQ65_10525</name>
</gene>
<dbReference type="AlphaFoldDB" id="A0A6L7EW53"/>
<proteinExistence type="predicted"/>
<sequence length="635" mass="70144">MQIRKAHFTNFRCLSDVEVSFDRVTTLIGPNGVGKSTVLHGLNWFFNGPSVEKISADDCTRGNTAEPISVTVEFSNMTKTDRDHIGLTLMDNQTELKLRRERRSDGQERMFFESSILPQFALIRRAGPAMEKRNAYKKLREENPSWNLPSANSAVEVENAMRAFELANPGKLAPAEIEVRMDIFGFDGSAPMSGVFDYVLVAADMRASDEVVDRKTSVIGRIVERAVDRTAADQELQAIAEAMHEQQDEVFAKHFTGQFEKLSTELTNAVQEYVDDRSVVVRRLQQPSIGAPKVQFEVDVADSELHTSVSRQGHGLQRTLLIAALQLLARHGSGGPSGTICLAIEEPELYQHPVQAKAFGRVLRSLAEDPDQRFEIMYATHSPHFISAANFSEVRRLTRRVRTGDDLGPTVEVRSTTLSKLKTALEGVVKESVIESQMGSVAMHRLPDALFASGVILVEGTTDRAVIEGVSERGGQKSVFVSGIVVAEVSSKGNLPLPRAILHELGIPVFTVFDGDHGVAHRMIKVGRSDQDIENAAAAECAMNRKLLTLLGAAAEDWPKSQVFETFAVLEDTLETFLEGAWPEWREQADMIAGSGLGDPRKNELLYLDASKYAAGEPPELLLDILERTRDMMKK</sequence>
<accession>A0A6L7EW53</accession>
<dbReference type="Pfam" id="PF13175">
    <property type="entry name" value="AAA_15"/>
    <property type="match status" value="1"/>
</dbReference>
<feature type="domain" description="AAA+ ATPase" evidence="1">
    <location>
        <begin position="21"/>
        <end position="407"/>
    </location>
</feature>
<dbReference type="InterPro" id="IPR003593">
    <property type="entry name" value="AAA+_ATPase"/>
</dbReference>
<dbReference type="InterPro" id="IPR034139">
    <property type="entry name" value="TOPRIM_OLD"/>
</dbReference>
<dbReference type="CDD" id="cd01026">
    <property type="entry name" value="TOPRIM_OLD"/>
    <property type="match status" value="1"/>
</dbReference>
<evidence type="ECO:0000313" key="2">
    <source>
        <dbReference type="EMBL" id="MXG89986.1"/>
    </source>
</evidence>
<dbReference type="PANTHER" id="PTHR43581">
    <property type="entry name" value="ATP/GTP PHOSPHATASE"/>
    <property type="match status" value="1"/>
</dbReference>
<organism evidence="2 3">
    <name type="scientific">Nocardioides flavescens</name>
    <dbReference type="NCBI Taxonomy" id="2691959"/>
    <lineage>
        <taxon>Bacteria</taxon>
        <taxon>Bacillati</taxon>
        <taxon>Actinomycetota</taxon>
        <taxon>Actinomycetes</taxon>
        <taxon>Propionibacteriales</taxon>
        <taxon>Nocardioidaceae</taxon>
        <taxon>Nocardioides</taxon>
    </lineage>
</organism>